<dbReference type="GO" id="GO:0005509">
    <property type="term" value="F:calcium ion binding"/>
    <property type="evidence" value="ECO:0007669"/>
    <property type="project" value="InterPro"/>
</dbReference>
<dbReference type="OrthoDB" id="6252479at2759"/>
<comment type="subcellular location">
    <subcellularLocation>
        <location evidence="1">Membrane</location>
    </subcellularLocation>
</comment>
<evidence type="ECO:0000256" key="1">
    <source>
        <dbReference type="ARBA" id="ARBA00004370"/>
    </source>
</evidence>
<keyword evidence="3" id="KW-0325">Glycoprotein</keyword>
<keyword evidence="6" id="KW-1185">Reference proteome</keyword>
<dbReference type="AlphaFoldDB" id="A0A0Q3UQ43"/>
<reference evidence="5 6" key="1">
    <citation type="submission" date="2015-10" db="EMBL/GenBank/DDBJ databases">
        <authorList>
            <person name="Gilbert D.G."/>
        </authorList>
    </citation>
    <scope>NUCLEOTIDE SEQUENCE [LARGE SCALE GENOMIC DNA]</scope>
    <source>
        <strain evidence="5">FVVF132</strain>
    </source>
</reference>
<evidence type="ECO:0000256" key="3">
    <source>
        <dbReference type="ARBA" id="ARBA00023180"/>
    </source>
</evidence>
<feature type="domain" description="Cadherin N-terminal" evidence="4">
    <location>
        <begin position="30"/>
        <end position="106"/>
    </location>
</feature>
<dbReference type="InterPro" id="IPR015919">
    <property type="entry name" value="Cadherin-like_sf"/>
</dbReference>
<dbReference type="Gene3D" id="2.60.40.60">
    <property type="entry name" value="Cadherins"/>
    <property type="match status" value="1"/>
</dbReference>
<proteinExistence type="predicted"/>
<dbReference type="PANTHER" id="PTHR24028">
    <property type="entry name" value="CADHERIN-87A"/>
    <property type="match status" value="1"/>
</dbReference>
<sequence>MSSEAGHLGRRDPALLWAVLVIAWDAAWGQLRYSVPEELPKGSFVGDVANDLGLELPALRDRGIRVASEGRMQYFALHGKTGHLVTAERIDREQLCEGVQQCVLRCESKESESLAWNTGGSTCLLPGAKACATHDMMLVLCPERKWKSSDKTSFA</sequence>
<dbReference type="Pfam" id="PF08266">
    <property type="entry name" value="Cadherin_2"/>
    <property type="match status" value="1"/>
</dbReference>
<dbReference type="InterPro" id="IPR050174">
    <property type="entry name" value="Protocadherin/Cadherin-CA"/>
</dbReference>
<evidence type="ECO:0000259" key="4">
    <source>
        <dbReference type="Pfam" id="PF08266"/>
    </source>
</evidence>
<gene>
    <name evidence="5" type="ORF">AAES_159280</name>
</gene>
<comment type="caution">
    <text evidence="5">The sequence shown here is derived from an EMBL/GenBank/DDBJ whole genome shotgun (WGS) entry which is preliminary data.</text>
</comment>
<dbReference type="GO" id="GO:0005886">
    <property type="term" value="C:plasma membrane"/>
    <property type="evidence" value="ECO:0007669"/>
    <property type="project" value="TreeGrafter"/>
</dbReference>
<dbReference type="GO" id="GO:0007155">
    <property type="term" value="P:cell adhesion"/>
    <property type="evidence" value="ECO:0007669"/>
    <property type="project" value="TreeGrafter"/>
</dbReference>
<evidence type="ECO:0000256" key="2">
    <source>
        <dbReference type="ARBA" id="ARBA00023136"/>
    </source>
</evidence>
<evidence type="ECO:0000313" key="5">
    <source>
        <dbReference type="EMBL" id="KQK74250.1"/>
    </source>
</evidence>
<evidence type="ECO:0000313" key="6">
    <source>
        <dbReference type="Proteomes" id="UP000051836"/>
    </source>
</evidence>
<name>A0A0Q3UQ43_AMAAE</name>
<dbReference type="Proteomes" id="UP000051836">
    <property type="component" value="Unassembled WGS sequence"/>
</dbReference>
<keyword evidence="2" id="KW-0472">Membrane</keyword>
<dbReference type="PANTHER" id="PTHR24028:SF234">
    <property type="entry name" value="PROTOCADHERIN GAMMA-A3"/>
    <property type="match status" value="1"/>
</dbReference>
<dbReference type="STRING" id="12930.A0A0Q3UQ43"/>
<dbReference type="CDD" id="cd11304">
    <property type="entry name" value="Cadherin_repeat"/>
    <property type="match status" value="1"/>
</dbReference>
<dbReference type="InterPro" id="IPR013164">
    <property type="entry name" value="Cadherin_N"/>
</dbReference>
<protein>
    <recommendedName>
        <fullName evidence="4">Cadherin N-terminal domain-containing protein</fullName>
    </recommendedName>
</protein>
<dbReference type="EMBL" id="LMAW01003067">
    <property type="protein sequence ID" value="KQK74250.1"/>
    <property type="molecule type" value="Genomic_DNA"/>
</dbReference>
<organism evidence="5 6">
    <name type="scientific">Amazona aestiva</name>
    <name type="common">Blue-fronted Amazon parrot</name>
    <dbReference type="NCBI Taxonomy" id="12930"/>
    <lineage>
        <taxon>Eukaryota</taxon>
        <taxon>Metazoa</taxon>
        <taxon>Chordata</taxon>
        <taxon>Craniata</taxon>
        <taxon>Vertebrata</taxon>
        <taxon>Euteleostomi</taxon>
        <taxon>Archelosauria</taxon>
        <taxon>Archosauria</taxon>
        <taxon>Dinosauria</taxon>
        <taxon>Saurischia</taxon>
        <taxon>Theropoda</taxon>
        <taxon>Coelurosauria</taxon>
        <taxon>Aves</taxon>
        <taxon>Neognathae</taxon>
        <taxon>Neoaves</taxon>
        <taxon>Telluraves</taxon>
        <taxon>Australaves</taxon>
        <taxon>Psittaciformes</taxon>
        <taxon>Psittacidae</taxon>
        <taxon>Amazona</taxon>
    </lineage>
</organism>
<accession>A0A0Q3UQ43</accession>
<dbReference type="SUPFAM" id="SSF49313">
    <property type="entry name" value="Cadherin-like"/>
    <property type="match status" value="1"/>
</dbReference>
<dbReference type="FunFam" id="2.60.40.60:FF:000006">
    <property type="entry name" value="Protocadherin alpha 2"/>
    <property type="match status" value="1"/>
</dbReference>